<keyword evidence="2" id="KW-1185">Reference proteome</keyword>
<sequence>MKIPASFKATLDDYKELWCDGYLAIEYFANNTGAKTASSIVSLFGNEQAIQQLNGLGETRIAIHPQILHEIDEHERIPSLICLLQNEMSMYSSQKYSNEDLEKIATEFLKDFDSPHTFVNFHFDGNFSSLSWSPLVGHTVELFFCAIDDKHMGCLLYMDDN</sequence>
<evidence type="ECO:0000313" key="2">
    <source>
        <dbReference type="Proteomes" id="UP000646911"/>
    </source>
</evidence>
<name>A0ABR6Z9S2_9BURK</name>
<gene>
    <name evidence="1" type="ORF">H8L47_13210</name>
</gene>
<accession>A0ABR6Z9S2</accession>
<evidence type="ECO:0000313" key="1">
    <source>
        <dbReference type="EMBL" id="MBC3908517.1"/>
    </source>
</evidence>
<reference evidence="1 2" key="1">
    <citation type="submission" date="2020-08" db="EMBL/GenBank/DDBJ databases">
        <title>Novel species isolated from subtropical streams in China.</title>
        <authorList>
            <person name="Lu H."/>
        </authorList>
    </citation>
    <scope>NUCLEOTIDE SEQUENCE [LARGE SCALE GENOMIC DNA]</scope>
    <source>
        <strain evidence="1 2">NL8W</strain>
    </source>
</reference>
<dbReference type="EMBL" id="JACOFX010000006">
    <property type="protein sequence ID" value="MBC3908517.1"/>
    <property type="molecule type" value="Genomic_DNA"/>
</dbReference>
<proteinExistence type="predicted"/>
<dbReference type="RefSeq" id="WP_186954075.1">
    <property type="nucleotide sequence ID" value="NZ_JACOFX010000006.1"/>
</dbReference>
<comment type="caution">
    <text evidence="1">The sequence shown here is derived from an EMBL/GenBank/DDBJ whole genome shotgun (WGS) entry which is preliminary data.</text>
</comment>
<protein>
    <submittedName>
        <fullName evidence="1">Uncharacterized protein</fullName>
    </submittedName>
</protein>
<dbReference type="Proteomes" id="UP000646911">
    <property type="component" value="Unassembled WGS sequence"/>
</dbReference>
<organism evidence="1 2">
    <name type="scientific">Undibacterium umbellatum</name>
    <dbReference type="NCBI Taxonomy" id="2762300"/>
    <lineage>
        <taxon>Bacteria</taxon>
        <taxon>Pseudomonadati</taxon>
        <taxon>Pseudomonadota</taxon>
        <taxon>Betaproteobacteria</taxon>
        <taxon>Burkholderiales</taxon>
        <taxon>Oxalobacteraceae</taxon>
        <taxon>Undibacterium</taxon>
    </lineage>
</organism>